<reference evidence="5 6" key="1">
    <citation type="submission" date="2019-07" db="EMBL/GenBank/DDBJ databases">
        <authorList>
            <person name="Huq M.A."/>
        </authorList>
    </citation>
    <scope>NUCLEOTIDE SEQUENCE [LARGE SCALE GENOMIC DNA]</scope>
    <source>
        <strain evidence="5 6">MAH-3</strain>
    </source>
</reference>
<accession>A0A556N3P0</accession>
<keyword evidence="3" id="KW-0472">Membrane</keyword>
<dbReference type="Pfam" id="PF14257">
    <property type="entry name" value="DUF4349"/>
    <property type="match status" value="1"/>
</dbReference>
<organism evidence="5 6">
    <name type="scientific">Fluviicola chungangensis</name>
    <dbReference type="NCBI Taxonomy" id="2597671"/>
    <lineage>
        <taxon>Bacteria</taxon>
        <taxon>Pseudomonadati</taxon>
        <taxon>Bacteroidota</taxon>
        <taxon>Flavobacteriia</taxon>
        <taxon>Flavobacteriales</taxon>
        <taxon>Crocinitomicaceae</taxon>
        <taxon>Fluviicola</taxon>
    </lineage>
</organism>
<feature type="compositionally biased region" description="Basic and acidic residues" evidence="2">
    <location>
        <begin position="59"/>
        <end position="70"/>
    </location>
</feature>
<keyword evidence="3" id="KW-1133">Transmembrane helix</keyword>
<evidence type="ECO:0000313" key="5">
    <source>
        <dbReference type="EMBL" id="TSJ46668.1"/>
    </source>
</evidence>
<evidence type="ECO:0000256" key="2">
    <source>
        <dbReference type="SAM" id="MobiDB-lite"/>
    </source>
</evidence>
<proteinExistence type="predicted"/>
<feature type="domain" description="DUF4349" evidence="4">
    <location>
        <begin position="74"/>
        <end position="278"/>
    </location>
</feature>
<feature type="coiled-coil region" evidence="1">
    <location>
        <begin position="182"/>
        <end position="216"/>
    </location>
</feature>
<dbReference type="InterPro" id="IPR027417">
    <property type="entry name" value="P-loop_NTPase"/>
</dbReference>
<gene>
    <name evidence="5" type="ORF">FO442_05775</name>
</gene>
<keyword evidence="3" id="KW-0812">Transmembrane</keyword>
<comment type="caution">
    <text evidence="5">The sequence shown here is derived from an EMBL/GenBank/DDBJ whole genome shotgun (WGS) entry which is preliminary data.</text>
</comment>
<dbReference type="Gene3D" id="3.40.50.300">
    <property type="entry name" value="P-loop containing nucleotide triphosphate hydrolases"/>
    <property type="match status" value="1"/>
</dbReference>
<sequence length="290" mass="32802">MKKSINPYLSITGLFAITLTVFSCSQNPELKNSPEPGSVSANIESEDQSSGFKSTASLNEKDKEKTTDSRAKKKLIKTGNLVLESGHIEKSKAHLDRAIQSLDGYYDNEQFSKSGYEYRYSLTVRVPAKNFDRMLQAIHNGNDEIVSKNIQTDDVSGEYIDLETRLKSKRAYLARYEAFLTKAKNMEELLQIQEQIRELIEEIESQEARLSFLDDQVGYSTLDIELYKPLSHHVTPSEEPGFWEKAKNALAKGWTGIVVLFLGLLSIWPLLVILVPAGIYGYRKLKNPKN</sequence>
<evidence type="ECO:0000313" key="6">
    <source>
        <dbReference type="Proteomes" id="UP000316008"/>
    </source>
</evidence>
<feature type="compositionally biased region" description="Polar residues" evidence="2">
    <location>
        <begin position="39"/>
        <end position="58"/>
    </location>
</feature>
<name>A0A556N3P0_9FLAO</name>
<dbReference type="OrthoDB" id="5381491at2"/>
<dbReference type="RefSeq" id="WP_144332205.1">
    <property type="nucleotide sequence ID" value="NZ_VLPL01000002.1"/>
</dbReference>
<evidence type="ECO:0000256" key="3">
    <source>
        <dbReference type="SAM" id="Phobius"/>
    </source>
</evidence>
<dbReference type="InterPro" id="IPR025645">
    <property type="entry name" value="DUF4349"/>
</dbReference>
<dbReference type="Proteomes" id="UP000316008">
    <property type="component" value="Unassembled WGS sequence"/>
</dbReference>
<keyword evidence="1" id="KW-0175">Coiled coil</keyword>
<feature type="transmembrane region" description="Helical" evidence="3">
    <location>
        <begin position="254"/>
        <end position="282"/>
    </location>
</feature>
<evidence type="ECO:0000256" key="1">
    <source>
        <dbReference type="SAM" id="Coils"/>
    </source>
</evidence>
<evidence type="ECO:0000259" key="4">
    <source>
        <dbReference type="Pfam" id="PF14257"/>
    </source>
</evidence>
<keyword evidence="6" id="KW-1185">Reference proteome</keyword>
<feature type="region of interest" description="Disordered" evidence="2">
    <location>
        <begin position="30"/>
        <end position="72"/>
    </location>
</feature>
<dbReference type="EMBL" id="VLPL01000002">
    <property type="protein sequence ID" value="TSJ46668.1"/>
    <property type="molecule type" value="Genomic_DNA"/>
</dbReference>
<protein>
    <submittedName>
        <fullName evidence="5">DUF4349 domain-containing protein</fullName>
    </submittedName>
</protein>
<dbReference type="AlphaFoldDB" id="A0A556N3P0"/>
<dbReference type="PROSITE" id="PS51257">
    <property type="entry name" value="PROKAR_LIPOPROTEIN"/>
    <property type="match status" value="1"/>
</dbReference>